<gene>
    <name evidence="2" type="ORF">H5410_028210</name>
</gene>
<feature type="chain" id="PRO_5039908448" evidence="1">
    <location>
        <begin position="24"/>
        <end position="161"/>
    </location>
</feature>
<proteinExistence type="predicted"/>
<sequence length="161" mass="18372">MYPLRVMMLILLTMTIWLNLSSPKLETMRPSIRPLKPDSPQKNQQMARPFETLSTGLFLQRPTVPQGTNSKMDIGFQNKYTALEDYPRLQVKTPTKLINQKIEQGTTSSLVQTKECYTMKAPETFAKAVKPVSGKKHDTSPPKKEFEFLTKQVLPIMAIDK</sequence>
<accession>A0A9J5Z6U1</accession>
<name>A0A9J5Z6U1_SOLCO</name>
<feature type="signal peptide" evidence="1">
    <location>
        <begin position="1"/>
        <end position="23"/>
    </location>
</feature>
<reference evidence="2 3" key="1">
    <citation type="submission" date="2020-09" db="EMBL/GenBank/DDBJ databases">
        <title>De no assembly of potato wild relative species, Solanum commersonii.</title>
        <authorList>
            <person name="Cho K."/>
        </authorList>
    </citation>
    <scope>NUCLEOTIDE SEQUENCE [LARGE SCALE GENOMIC DNA]</scope>
    <source>
        <strain evidence="2">LZ3.2</strain>
        <tissue evidence="2">Leaf</tissue>
    </source>
</reference>
<dbReference type="EMBL" id="JACXVP010000005">
    <property type="protein sequence ID" value="KAG5606718.1"/>
    <property type="molecule type" value="Genomic_DNA"/>
</dbReference>
<comment type="caution">
    <text evidence="2">The sequence shown here is derived from an EMBL/GenBank/DDBJ whole genome shotgun (WGS) entry which is preliminary data.</text>
</comment>
<evidence type="ECO:0000256" key="1">
    <source>
        <dbReference type="SAM" id="SignalP"/>
    </source>
</evidence>
<keyword evidence="3" id="KW-1185">Reference proteome</keyword>
<dbReference type="AlphaFoldDB" id="A0A9J5Z6U1"/>
<evidence type="ECO:0000313" key="3">
    <source>
        <dbReference type="Proteomes" id="UP000824120"/>
    </source>
</evidence>
<dbReference type="OrthoDB" id="1328733at2759"/>
<organism evidence="2 3">
    <name type="scientific">Solanum commersonii</name>
    <name type="common">Commerson's wild potato</name>
    <name type="synonym">Commerson's nightshade</name>
    <dbReference type="NCBI Taxonomy" id="4109"/>
    <lineage>
        <taxon>Eukaryota</taxon>
        <taxon>Viridiplantae</taxon>
        <taxon>Streptophyta</taxon>
        <taxon>Embryophyta</taxon>
        <taxon>Tracheophyta</taxon>
        <taxon>Spermatophyta</taxon>
        <taxon>Magnoliopsida</taxon>
        <taxon>eudicotyledons</taxon>
        <taxon>Gunneridae</taxon>
        <taxon>Pentapetalae</taxon>
        <taxon>asterids</taxon>
        <taxon>lamiids</taxon>
        <taxon>Solanales</taxon>
        <taxon>Solanaceae</taxon>
        <taxon>Solanoideae</taxon>
        <taxon>Solaneae</taxon>
        <taxon>Solanum</taxon>
    </lineage>
</organism>
<dbReference type="Proteomes" id="UP000824120">
    <property type="component" value="Chromosome 5"/>
</dbReference>
<protein>
    <submittedName>
        <fullName evidence="2">Uncharacterized protein</fullName>
    </submittedName>
</protein>
<keyword evidence="1" id="KW-0732">Signal</keyword>
<evidence type="ECO:0000313" key="2">
    <source>
        <dbReference type="EMBL" id="KAG5606718.1"/>
    </source>
</evidence>